<keyword evidence="4" id="KW-1185">Reference proteome</keyword>
<dbReference type="GO" id="GO:0004672">
    <property type="term" value="F:protein kinase activity"/>
    <property type="evidence" value="ECO:0007669"/>
    <property type="project" value="InterPro"/>
</dbReference>
<sequence>MFSLGLMLQEMLTGVAPWAWSPLEMREQGELQSLLAAPGAVFCDYVQRGILVVAPVTTEVDARLKNVMDHCLVTDPDQRWTAKECLNCFQEYSVDSSLCIQ</sequence>
<evidence type="ECO:0000313" key="4">
    <source>
        <dbReference type="Proteomes" id="UP000515908"/>
    </source>
</evidence>
<dbReference type="Proteomes" id="UP000515908">
    <property type="component" value="Chromosome 02"/>
</dbReference>
<dbReference type="InterPro" id="IPR000719">
    <property type="entry name" value="Prot_kinase_dom"/>
</dbReference>
<accession>A0A7G2C358</accession>
<dbReference type="PROSITE" id="PS50011">
    <property type="entry name" value="PROTEIN_KINASE_DOM"/>
    <property type="match status" value="1"/>
</dbReference>
<evidence type="ECO:0000313" key="3">
    <source>
        <dbReference type="EMBL" id="CAD2213945.1"/>
    </source>
</evidence>
<feature type="domain" description="Protein kinase" evidence="2">
    <location>
        <begin position="1"/>
        <end position="93"/>
    </location>
</feature>
<reference evidence="3 4" key="1">
    <citation type="submission" date="2020-08" db="EMBL/GenBank/DDBJ databases">
        <authorList>
            <person name="Newling K."/>
            <person name="Davey J."/>
            <person name="Forrester S."/>
        </authorList>
    </citation>
    <scope>NUCLEOTIDE SEQUENCE [LARGE SCALE GENOMIC DNA]</scope>
    <source>
        <strain evidence="4">Crithidia deanei Carvalho (ATCC PRA-265)</strain>
    </source>
</reference>
<dbReference type="EMBL" id="LR877146">
    <property type="protein sequence ID" value="CAD2213945.1"/>
    <property type="molecule type" value="Genomic_DNA"/>
</dbReference>
<protein>
    <recommendedName>
        <fullName evidence="2">Protein kinase domain-containing protein</fullName>
    </recommendedName>
</protein>
<proteinExistence type="predicted"/>
<organism evidence="3 4">
    <name type="scientific">Angomonas deanei</name>
    <dbReference type="NCBI Taxonomy" id="59799"/>
    <lineage>
        <taxon>Eukaryota</taxon>
        <taxon>Discoba</taxon>
        <taxon>Euglenozoa</taxon>
        <taxon>Kinetoplastea</taxon>
        <taxon>Metakinetoplastina</taxon>
        <taxon>Trypanosomatida</taxon>
        <taxon>Trypanosomatidae</taxon>
        <taxon>Strigomonadinae</taxon>
        <taxon>Angomonas</taxon>
    </lineage>
</organism>
<feature type="chain" id="PRO_5029005578" description="Protein kinase domain-containing protein" evidence="1">
    <location>
        <begin position="18"/>
        <end position="101"/>
    </location>
</feature>
<dbReference type="AlphaFoldDB" id="A0A7G2C358"/>
<evidence type="ECO:0000259" key="2">
    <source>
        <dbReference type="PROSITE" id="PS50011"/>
    </source>
</evidence>
<evidence type="ECO:0000256" key="1">
    <source>
        <dbReference type="SAM" id="SignalP"/>
    </source>
</evidence>
<dbReference type="GO" id="GO:0005524">
    <property type="term" value="F:ATP binding"/>
    <property type="evidence" value="ECO:0007669"/>
    <property type="project" value="InterPro"/>
</dbReference>
<dbReference type="Gene3D" id="1.10.510.10">
    <property type="entry name" value="Transferase(Phosphotransferase) domain 1"/>
    <property type="match status" value="1"/>
</dbReference>
<keyword evidence="1" id="KW-0732">Signal</keyword>
<feature type="signal peptide" evidence="1">
    <location>
        <begin position="1"/>
        <end position="17"/>
    </location>
</feature>
<gene>
    <name evidence="3" type="ORF">ADEAN_000138900</name>
</gene>
<name>A0A7G2C358_9TRYP</name>
<dbReference type="InterPro" id="IPR011009">
    <property type="entry name" value="Kinase-like_dom_sf"/>
</dbReference>
<dbReference type="SUPFAM" id="SSF56112">
    <property type="entry name" value="Protein kinase-like (PK-like)"/>
    <property type="match status" value="1"/>
</dbReference>
<dbReference type="VEuPathDB" id="TriTrypDB:ADEAN_000138900"/>